<evidence type="ECO:0000256" key="1">
    <source>
        <dbReference type="ARBA" id="ARBA00006382"/>
    </source>
</evidence>
<reference evidence="3" key="1">
    <citation type="journal article" date="2014" name="Front. Microbiol.">
        <title>High frequency of phylogenetically diverse reductive dehalogenase-homologous genes in deep subseafloor sedimentary metagenomes.</title>
        <authorList>
            <person name="Kawai M."/>
            <person name="Futagami T."/>
            <person name="Toyoda A."/>
            <person name="Takaki Y."/>
            <person name="Nishi S."/>
            <person name="Hori S."/>
            <person name="Arai W."/>
            <person name="Tsubouchi T."/>
            <person name="Morono Y."/>
            <person name="Uchiyama I."/>
            <person name="Ito T."/>
            <person name="Fujiyama A."/>
            <person name="Inagaki F."/>
            <person name="Takami H."/>
        </authorList>
    </citation>
    <scope>NUCLEOTIDE SEQUENCE</scope>
    <source>
        <strain evidence="3">Expedition CK06-06</strain>
    </source>
</reference>
<dbReference type="SMART" id="SM00839">
    <property type="entry name" value="ELFV_dehydrog"/>
    <property type="match status" value="1"/>
</dbReference>
<dbReference type="PANTHER" id="PTHR42722">
    <property type="entry name" value="LEUCINE DEHYDROGENASE"/>
    <property type="match status" value="1"/>
</dbReference>
<feature type="domain" description="Glutamate/phenylalanine/leucine/valine/L-tryptophan dehydrogenase C-terminal" evidence="2">
    <location>
        <begin position="42"/>
        <end position="249"/>
    </location>
</feature>
<gene>
    <name evidence="3" type="ORF">S06H3_32062</name>
</gene>
<dbReference type="PANTHER" id="PTHR42722:SF1">
    <property type="entry name" value="VALINE DEHYDROGENASE"/>
    <property type="match status" value="1"/>
</dbReference>
<dbReference type="Gene3D" id="3.40.50.10860">
    <property type="entry name" value="Leucine Dehydrogenase, chain A, domain 1"/>
    <property type="match status" value="1"/>
</dbReference>
<dbReference type="InterPro" id="IPR036291">
    <property type="entry name" value="NAD(P)-bd_dom_sf"/>
</dbReference>
<dbReference type="GO" id="GO:0016639">
    <property type="term" value="F:oxidoreductase activity, acting on the CH-NH2 group of donors, NAD or NADP as acceptor"/>
    <property type="evidence" value="ECO:0007669"/>
    <property type="project" value="InterPro"/>
</dbReference>
<dbReference type="AlphaFoldDB" id="X1M4Z2"/>
<organism evidence="3">
    <name type="scientific">marine sediment metagenome</name>
    <dbReference type="NCBI Taxonomy" id="412755"/>
    <lineage>
        <taxon>unclassified sequences</taxon>
        <taxon>metagenomes</taxon>
        <taxon>ecological metagenomes</taxon>
    </lineage>
</organism>
<protein>
    <recommendedName>
        <fullName evidence="2">Glutamate/phenylalanine/leucine/valine/L-tryptophan dehydrogenase C-terminal domain-containing protein</fullName>
    </recommendedName>
</protein>
<proteinExistence type="inferred from homology"/>
<dbReference type="InterPro" id="IPR006095">
    <property type="entry name" value="Glu/Leu/Phe/Val/Trp_DH"/>
</dbReference>
<dbReference type="CDD" id="cd01075">
    <property type="entry name" value="NAD_bind_Leu_Phe_Val_DH"/>
    <property type="match status" value="1"/>
</dbReference>
<evidence type="ECO:0000313" key="3">
    <source>
        <dbReference type="EMBL" id="GAI26398.1"/>
    </source>
</evidence>
<comment type="similarity">
    <text evidence="1">Belongs to the Glu/Leu/Phe/Val dehydrogenases family.</text>
</comment>
<dbReference type="InterPro" id="IPR046346">
    <property type="entry name" value="Aminoacid_DH-like_N_sf"/>
</dbReference>
<dbReference type="Pfam" id="PF00208">
    <property type="entry name" value="ELFV_dehydrog"/>
    <property type="match status" value="2"/>
</dbReference>
<dbReference type="InterPro" id="IPR006096">
    <property type="entry name" value="Glu/Leu/Phe/Val/Trp_DH_C"/>
</dbReference>
<dbReference type="SUPFAM" id="SSF51735">
    <property type="entry name" value="NAD(P)-binding Rossmann-fold domains"/>
    <property type="match status" value="1"/>
</dbReference>
<accession>X1M4Z2</accession>
<comment type="caution">
    <text evidence="3">The sequence shown here is derived from an EMBL/GenBank/DDBJ whole genome shotgun (WGS) entry which is preliminary data.</text>
</comment>
<name>X1M4Z2_9ZZZZ</name>
<dbReference type="PRINTS" id="PR00082">
    <property type="entry name" value="GLFDHDRGNASE"/>
</dbReference>
<dbReference type="InterPro" id="IPR016211">
    <property type="entry name" value="Glu/Phe/Leu/Val/Trp_DH_bac/arc"/>
</dbReference>
<evidence type="ECO:0000259" key="2">
    <source>
        <dbReference type="SMART" id="SM00839"/>
    </source>
</evidence>
<dbReference type="EMBL" id="BARV01019030">
    <property type="protein sequence ID" value="GAI26398.1"/>
    <property type="molecule type" value="Genomic_DNA"/>
</dbReference>
<dbReference type="SUPFAM" id="SSF53223">
    <property type="entry name" value="Aminoacid dehydrogenase-like, N-terminal domain"/>
    <property type="match status" value="1"/>
</dbReference>
<dbReference type="GO" id="GO:0006520">
    <property type="term" value="P:amino acid metabolic process"/>
    <property type="evidence" value="ECO:0007669"/>
    <property type="project" value="InterPro"/>
</dbReference>
<sequence length="262" mass="28540">MNSLDGRYITAEDMGTSVDDMEIVLQETPFVTGVSRAQGGSGDPSPFTALGTVHGIKACAEEVFGSTSLEGKKIAVQGVGKVGYNLCKLLHKEEAKLVVSDCFKDRVDRVRKEFGAKAVGEFDIYSVKCDVFSPNAVGAIINDDTIPQLKCPIIAGAANNQLAETRHGDKLHEMGILYAPDYVINAGGLINVYNELTEYSEERATNMVLKIYDNVKKVIEISKRDNIPTYIAADRVAEERIAKIRSLEVLSKIDGSKIRVGH</sequence>
<dbReference type="Gene3D" id="3.40.50.720">
    <property type="entry name" value="NAD(P)-binding Rossmann-like Domain"/>
    <property type="match status" value="1"/>
</dbReference>